<evidence type="ECO:0000313" key="2">
    <source>
        <dbReference type="Ensembl" id="ENSECAP00000071932.1"/>
    </source>
</evidence>
<evidence type="ECO:0000256" key="1">
    <source>
        <dbReference type="SAM" id="MobiDB-lite"/>
    </source>
</evidence>
<dbReference type="InterPro" id="IPR036691">
    <property type="entry name" value="Endo/exonu/phosph_ase_sf"/>
</dbReference>
<dbReference type="Proteomes" id="UP000002281">
    <property type="component" value="Chromosome 17"/>
</dbReference>
<reference evidence="2" key="3">
    <citation type="submission" date="2025-09" db="UniProtKB">
        <authorList>
            <consortium name="Ensembl"/>
        </authorList>
    </citation>
    <scope>IDENTIFICATION</scope>
    <source>
        <strain evidence="2">Thoroughbred</strain>
    </source>
</reference>
<organism evidence="2 3">
    <name type="scientific">Equus caballus</name>
    <name type="common">Horse</name>
    <dbReference type="NCBI Taxonomy" id="9796"/>
    <lineage>
        <taxon>Eukaryota</taxon>
        <taxon>Metazoa</taxon>
        <taxon>Chordata</taxon>
        <taxon>Craniata</taxon>
        <taxon>Vertebrata</taxon>
        <taxon>Euteleostomi</taxon>
        <taxon>Mammalia</taxon>
        <taxon>Eutheria</taxon>
        <taxon>Laurasiatheria</taxon>
        <taxon>Perissodactyla</taxon>
        <taxon>Equidae</taxon>
        <taxon>Equus</taxon>
    </lineage>
</organism>
<dbReference type="SUPFAM" id="SSF56219">
    <property type="entry name" value="DNase I-like"/>
    <property type="match status" value="1"/>
</dbReference>
<feature type="compositionally biased region" description="Basic and acidic residues" evidence="1">
    <location>
        <begin position="20"/>
        <end position="35"/>
    </location>
</feature>
<reference evidence="2" key="2">
    <citation type="submission" date="2025-08" db="UniProtKB">
        <authorList>
            <consortium name="Ensembl"/>
        </authorList>
    </citation>
    <scope>IDENTIFICATION</scope>
    <source>
        <strain evidence="2">Thoroughbred</strain>
    </source>
</reference>
<evidence type="ECO:0008006" key="4">
    <source>
        <dbReference type="Google" id="ProtNLM"/>
    </source>
</evidence>
<name>A0A9L0SAQ5_HORSE</name>
<dbReference type="Gene3D" id="3.60.10.10">
    <property type="entry name" value="Endonuclease/exonuclease/phosphatase"/>
    <property type="match status" value="1"/>
</dbReference>
<proteinExistence type="predicted"/>
<reference evidence="2 3" key="1">
    <citation type="journal article" date="2009" name="Science">
        <title>Genome sequence, comparative analysis, and population genetics of the domestic horse.</title>
        <authorList>
            <consortium name="Broad Institute Genome Sequencing Platform"/>
            <consortium name="Broad Institute Whole Genome Assembly Team"/>
            <person name="Wade C.M."/>
            <person name="Giulotto E."/>
            <person name="Sigurdsson S."/>
            <person name="Zoli M."/>
            <person name="Gnerre S."/>
            <person name="Imsland F."/>
            <person name="Lear T.L."/>
            <person name="Adelson D.L."/>
            <person name="Bailey E."/>
            <person name="Bellone R.R."/>
            <person name="Bloecker H."/>
            <person name="Distl O."/>
            <person name="Edgar R.C."/>
            <person name="Garber M."/>
            <person name="Leeb T."/>
            <person name="Mauceli E."/>
            <person name="MacLeod J.N."/>
            <person name="Penedo M.C.T."/>
            <person name="Raison J.M."/>
            <person name="Sharpe T."/>
            <person name="Vogel J."/>
            <person name="Andersson L."/>
            <person name="Antczak D.F."/>
            <person name="Biagi T."/>
            <person name="Binns M.M."/>
            <person name="Chowdhary B.P."/>
            <person name="Coleman S.J."/>
            <person name="Della Valle G."/>
            <person name="Fryc S."/>
            <person name="Guerin G."/>
            <person name="Hasegawa T."/>
            <person name="Hill E.W."/>
            <person name="Jurka J."/>
            <person name="Kiialainen A."/>
            <person name="Lindgren G."/>
            <person name="Liu J."/>
            <person name="Magnani E."/>
            <person name="Mickelson J.R."/>
            <person name="Murray J."/>
            <person name="Nergadze S.G."/>
            <person name="Onofrio R."/>
            <person name="Pedroni S."/>
            <person name="Piras M.F."/>
            <person name="Raudsepp T."/>
            <person name="Rocchi M."/>
            <person name="Roeed K.H."/>
            <person name="Ryder O.A."/>
            <person name="Searle S."/>
            <person name="Skow L."/>
            <person name="Swinburne J.E."/>
            <person name="Syvaenen A.C."/>
            <person name="Tozaki T."/>
            <person name="Valberg S.J."/>
            <person name="Vaudin M."/>
            <person name="White J.R."/>
            <person name="Zody M.C."/>
            <person name="Lander E.S."/>
            <person name="Lindblad-Toh K."/>
        </authorList>
    </citation>
    <scope>NUCLEOTIDE SEQUENCE [LARGE SCALE GENOMIC DNA]</scope>
    <source>
        <strain evidence="2 3">Thoroughbred</strain>
    </source>
</reference>
<sequence length="149" mass="17159">TKESRCFNTYIRQSRLQGKTGKERQRGAIYNDKRNSPRQHNTYKHVAPNTGAPKYIRQLLTSTKGDINDNTVIVGDLNTPLTSLDRSSRQNVNKETVDLNEKLGQMNLKDIYRESTPLKNSRIYILLKHTWNILKDIAHIGKQGKPEQI</sequence>
<feature type="region of interest" description="Disordered" evidence="1">
    <location>
        <begin position="1"/>
        <end position="41"/>
    </location>
</feature>
<dbReference type="Ensembl" id="ENSECAT00000085270.1">
    <property type="protein sequence ID" value="ENSECAP00000071932.1"/>
    <property type="gene ID" value="ENSECAG00000048947.1"/>
</dbReference>
<feature type="compositionally biased region" description="Polar residues" evidence="1">
    <location>
        <begin position="1"/>
        <end position="17"/>
    </location>
</feature>
<evidence type="ECO:0000313" key="3">
    <source>
        <dbReference type="Proteomes" id="UP000002281"/>
    </source>
</evidence>
<dbReference type="GeneTree" id="ENSGT00950000183016"/>
<accession>A0A9L0SAQ5</accession>
<protein>
    <recommendedName>
        <fullName evidence="4">Endonuclease/exonuclease/phosphatase domain-containing protein</fullName>
    </recommendedName>
</protein>
<keyword evidence="3" id="KW-1185">Reference proteome</keyword>
<dbReference type="AlphaFoldDB" id="A0A9L0SAQ5"/>